<comment type="catalytic activity">
    <reaction evidence="1">
        <text>Hydrolysis of terminal non-reducing beta-D-galactose residues in beta-D-galactosides.</text>
        <dbReference type="EC" id="3.2.1.23"/>
    </reaction>
</comment>
<dbReference type="EMBL" id="BJHW01000001">
    <property type="protein sequence ID" value="GDY57842.1"/>
    <property type="molecule type" value="Genomic_DNA"/>
</dbReference>
<feature type="compositionally biased region" description="Basic and acidic residues" evidence="6">
    <location>
        <begin position="34"/>
        <end position="63"/>
    </location>
</feature>
<keyword evidence="4" id="KW-0378">Hydrolase</keyword>
<evidence type="ECO:0000256" key="4">
    <source>
        <dbReference type="ARBA" id="ARBA00022801"/>
    </source>
</evidence>
<dbReference type="GO" id="GO:0009341">
    <property type="term" value="C:beta-galactosidase complex"/>
    <property type="evidence" value="ECO:0007669"/>
    <property type="project" value="TreeGrafter"/>
</dbReference>
<evidence type="ECO:0000313" key="9">
    <source>
        <dbReference type="Proteomes" id="UP000301309"/>
    </source>
</evidence>
<dbReference type="InterPro" id="IPR008979">
    <property type="entry name" value="Galactose-bd-like_sf"/>
</dbReference>
<dbReference type="AlphaFoldDB" id="A0A4D4L9F2"/>
<accession>A0A4D4L9F2</accession>
<dbReference type="InterPro" id="IPR006104">
    <property type="entry name" value="Glyco_hydro_2_N"/>
</dbReference>
<evidence type="ECO:0000256" key="5">
    <source>
        <dbReference type="ARBA" id="ARBA00023295"/>
    </source>
</evidence>
<comment type="similarity">
    <text evidence="2">Belongs to the glycosyl hydrolase 2 family.</text>
</comment>
<name>A0A4D4L9F2_STRVO</name>
<dbReference type="PANTHER" id="PTHR46323">
    <property type="entry name" value="BETA-GALACTOSIDASE"/>
    <property type="match status" value="1"/>
</dbReference>
<dbReference type="Proteomes" id="UP000301309">
    <property type="component" value="Unassembled WGS sequence"/>
</dbReference>
<feature type="region of interest" description="Disordered" evidence="6">
    <location>
        <begin position="119"/>
        <end position="155"/>
    </location>
</feature>
<reference evidence="8 9" key="1">
    <citation type="journal article" date="2020" name="Int. J. Syst. Evol. Microbiol.">
        <title>Reclassification of Streptomyces castelarensis and Streptomyces sporoclivatus as later heterotypic synonyms of Streptomyces antimycoticus.</title>
        <authorList>
            <person name="Komaki H."/>
            <person name="Tamura T."/>
        </authorList>
    </citation>
    <scope>NUCLEOTIDE SEQUENCE [LARGE SCALE GENOMIC DNA]</scope>
    <source>
        <strain evidence="8 9">NBRC 13459</strain>
    </source>
</reference>
<protein>
    <recommendedName>
        <fullName evidence="3">beta-galactosidase</fullName>
        <ecNumber evidence="3">3.2.1.23</ecNumber>
    </recommendedName>
</protein>
<evidence type="ECO:0000256" key="2">
    <source>
        <dbReference type="ARBA" id="ARBA00007401"/>
    </source>
</evidence>
<dbReference type="SUPFAM" id="SSF49785">
    <property type="entry name" value="Galactose-binding domain-like"/>
    <property type="match status" value="1"/>
</dbReference>
<dbReference type="InterPro" id="IPR050347">
    <property type="entry name" value="Bact_Beta-galactosidase"/>
</dbReference>
<evidence type="ECO:0000259" key="7">
    <source>
        <dbReference type="Pfam" id="PF02837"/>
    </source>
</evidence>
<keyword evidence="9" id="KW-1185">Reference proteome</keyword>
<dbReference type="Pfam" id="PF02837">
    <property type="entry name" value="Glyco_hydro_2_N"/>
    <property type="match status" value="1"/>
</dbReference>
<evidence type="ECO:0000256" key="6">
    <source>
        <dbReference type="SAM" id="MobiDB-lite"/>
    </source>
</evidence>
<feature type="region of interest" description="Disordered" evidence="6">
    <location>
        <begin position="13"/>
        <end position="63"/>
    </location>
</feature>
<proteinExistence type="inferred from homology"/>
<dbReference type="GO" id="GO:0005990">
    <property type="term" value="P:lactose catabolic process"/>
    <property type="evidence" value="ECO:0007669"/>
    <property type="project" value="TreeGrafter"/>
</dbReference>
<gene>
    <name evidence="8" type="ORF">SVIO_084650</name>
</gene>
<keyword evidence="5" id="KW-0326">Glycosidase</keyword>
<dbReference type="GO" id="GO:0004565">
    <property type="term" value="F:beta-galactosidase activity"/>
    <property type="evidence" value="ECO:0007669"/>
    <property type="project" value="UniProtKB-EC"/>
</dbReference>
<dbReference type="Gene3D" id="2.60.120.260">
    <property type="entry name" value="Galactose-binding domain-like"/>
    <property type="match status" value="1"/>
</dbReference>
<evidence type="ECO:0000256" key="1">
    <source>
        <dbReference type="ARBA" id="ARBA00001412"/>
    </source>
</evidence>
<dbReference type="EC" id="3.2.1.23" evidence="3"/>
<feature type="domain" description="Glycosyl hydrolases family 2 sugar binding" evidence="7">
    <location>
        <begin position="65"/>
        <end position="148"/>
    </location>
</feature>
<evidence type="ECO:0000256" key="3">
    <source>
        <dbReference type="ARBA" id="ARBA00012756"/>
    </source>
</evidence>
<dbReference type="PANTHER" id="PTHR46323:SF2">
    <property type="entry name" value="BETA-GALACTOSIDASE"/>
    <property type="match status" value="1"/>
</dbReference>
<organism evidence="8 9">
    <name type="scientific">Streptomyces violaceusniger</name>
    <dbReference type="NCBI Taxonomy" id="68280"/>
    <lineage>
        <taxon>Bacteria</taxon>
        <taxon>Bacillati</taxon>
        <taxon>Actinomycetota</taxon>
        <taxon>Actinomycetes</taxon>
        <taxon>Kitasatosporales</taxon>
        <taxon>Streptomycetaceae</taxon>
        <taxon>Streptomyces</taxon>
        <taxon>Streptomyces violaceusniger group</taxon>
    </lineage>
</organism>
<comment type="caution">
    <text evidence="8">The sequence shown here is derived from an EMBL/GenBank/DDBJ whole genome shotgun (WGS) entry which is preliminary data.</text>
</comment>
<evidence type="ECO:0000313" key="8">
    <source>
        <dbReference type="EMBL" id="GDY57842.1"/>
    </source>
</evidence>
<sequence length="155" mass="16919">MLAMTTAVGLGLTAADTAAGRSPDAGKFPADVHTYLEDPERTGEGQEPPHTRLRPDGPDRARWERSLDGSWRFALADRPEDAPGGFWKDGYDASAWQRVQVPHTWQTDDLDHPVFRNVQSEMAPDDPPKVPRDTNPTGAYIRDITVPGTGTGGGR</sequence>